<name>A0ABU6QT18_9FABA</name>
<protein>
    <submittedName>
        <fullName evidence="1">Uncharacterized protein</fullName>
    </submittedName>
</protein>
<gene>
    <name evidence="1" type="ORF">PIB30_081066</name>
</gene>
<dbReference type="Proteomes" id="UP001341840">
    <property type="component" value="Unassembled WGS sequence"/>
</dbReference>
<comment type="caution">
    <text evidence="1">The sequence shown here is derived from an EMBL/GenBank/DDBJ whole genome shotgun (WGS) entry which is preliminary data.</text>
</comment>
<evidence type="ECO:0000313" key="1">
    <source>
        <dbReference type="EMBL" id="MED6114525.1"/>
    </source>
</evidence>
<proteinExistence type="predicted"/>
<dbReference type="EMBL" id="JASCZI010001200">
    <property type="protein sequence ID" value="MED6114525.1"/>
    <property type="molecule type" value="Genomic_DNA"/>
</dbReference>
<accession>A0ABU6QT18</accession>
<evidence type="ECO:0000313" key="2">
    <source>
        <dbReference type="Proteomes" id="UP001341840"/>
    </source>
</evidence>
<sequence length="50" mass="5757">MKEVVQRELFQLEEDVKLLDEMYSQGEQAETTWALTVLGYLGKLVLGILK</sequence>
<reference evidence="1 2" key="1">
    <citation type="journal article" date="2023" name="Plants (Basel)">
        <title>Bridging the Gap: Combining Genomics and Transcriptomics Approaches to Understand Stylosanthes scabra, an Orphan Legume from the Brazilian Caatinga.</title>
        <authorList>
            <person name="Ferreira-Neto J.R.C."/>
            <person name="da Silva M.D."/>
            <person name="Binneck E."/>
            <person name="de Melo N.F."/>
            <person name="da Silva R.H."/>
            <person name="de Melo A.L.T.M."/>
            <person name="Pandolfi V."/>
            <person name="Bustamante F.O."/>
            <person name="Brasileiro-Vidal A.C."/>
            <person name="Benko-Iseppon A.M."/>
        </authorList>
    </citation>
    <scope>NUCLEOTIDE SEQUENCE [LARGE SCALE GENOMIC DNA]</scope>
    <source>
        <tissue evidence="1">Leaves</tissue>
    </source>
</reference>
<organism evidence="1 2">
    <name type="scientific">Stylosanthes scabra</name>
    <dbReference type="NCBI Taxonomy" id="79078"/>
    <lineage>
        <taxon>Eukaryota</taxon>
        <taxon>Viridiplantae</taxon>
        <taxon>Streptophyta</taxon>
        <taxon>Embryophyta</taxon>
        <taxon>Tracheophyta</taxon>
        <taxon>Spermatophyta</taxon>
        <taxon>Magnoliopsida</taxon>
        <taxon>eudicotyledons</taxon>
        <taxon>Gunneridae</taxon>
        <taxon>Pentapetalae</taxon>
        <taxon>rosids</taxon>
        <taxon>fabids</taxon>
        <taxon>Fabales</taxon>
        <taxon>Fabaceae</taxon>
        <taxon>Papilionoideae</taxon>
        <taxon>50 kb inversion clade</taxon>
        <taxon>dalbergioids sensu lato</taxon>
        <taxon>Dalbergieae</taxon>
        <taxon>Pterocarpus clade</taxon>
        <taxon>Stylosanthes</taxon>
    </lineage>
</organism>
<keyword evidence="2" id="KW-1185">Reference proteome</keyword>